<dbReference type="EMBL" id="CAIX01000242">
    <property type="protein sequence ID" value="CCI48671.1"/>
    <property type="molecule type" value="Genomic_DNA"/>
</dbReference>
<dbReference type="PROSITE" id="PS52048">
    <property type="entry name" value="UCH_DOMAIN"/>
    <property type="match status" value="1"/>
</dbReference>
<dbReference type="FunFam" id="3.40.532.10:FF:000009">
    <property type="entry name" value="Ubiquitin carboxyl-terminal hydrolase"/>
    <property type="match status" value="1"/>
</dbReference>
<evidence type="ECO:0000259" key="12">
    <source>
        <dbReference type="PROSITE" id="PS52048"/>
    </source>
</evidence>
<dbReference type="OrthoDB" id="1924260at2759"/>
<dbReference type="AlphaFoldDB" id="A0A024GQ27"/>
<dbReference type="InterPro" id="IPR017390">
    <property type="entry name" value="Ubiquitinyl_hydrolase_UCH37"/>
</dbReference>
<keyword evidence="14" id="KW-1185">Reference proteome</keyword>
<comment type="catalytic activity">
    <reaction evidence="1 7 10 11">
        <text>Thiol-dependent hydrolysis of ester, thioester, amide, peptide and isopeptide bonds formed by the C-terminal Gly of ubiquitin (a 76-residue protein attached to proteins as an intracellular targeting signal).</text>
        <dbReference type="EC" id="3.4.19.12"/>
    </reaction>
</comment>
<dbReference type="EC" id="3.4.19.12" evidence="7 11"/>
<protein>
    <recommendedName>
        <fullName evidence="7 11">Ubiquitin carboxyl-terminal hydrolase</fullName>
        <ecNumber evidence="7 11">3.4.19.12</ecNumber>
    </recommendedName>
</protein>
<evidence type="ECO:0000256" key="8">
    <source>
        <dbReference type="PIRSR" id="PIRSR038120-1"/>
    </source>
</evidence>
<evidence type="ECO:0000256" key="4">
    <source>
        <dbReference type="ARBA" id="ARBA00022786"/>
    </source>
</evidence>
<dbReference type="InterPro" id="IPR041507">
    <property type="entry name" value="UCH_C"/>
</dbReference>
<keyword evidence="3 7" id="KW-0645">Protease</keyword>
<dbReference type="Gene3D" id="1.20.58.860">
    <property type="match status" value="1"/>
</dbReference>
<feature type="domain" description="UCH catalytic" evidence="12">
    <location>
        <begin position="2"/>
        <end position="231"/>
    </location>
</feature>
<dbReference type="GO" id="GO:0016579">
    <property type="term" value="P:protein deubiquitination"/>
    <property type="evidence" value="ECO:0007669"/>
    <property type="project" value="InterPro"/>
</dbReference>
<sequence length="317" mass="36037">MSWCTIESDPGVFTALIKDIGVKGAQMEELYSLDRDQFESMSPVYGLIFLFKWEQSQAAVPPETASTQALNNSPPENLFFAKQVISNACATQAILSIVLNAAELDIGDTLREFKSFTKDFPPDLKGLAISNSELIRQAHNSFARPDPFVMEERKQEKDDDEVYHFIAYVPVNGMVYELDGLQEEPIAIGHIPATSNPSNTAWLDIACPTIQKRIEKYASSEIRFNLLALIRNRSEVYQHEIEKLQAQGCSPENSNAINQYQDLIRQEEYKQKQWVLENARRKHNYIPFVVQLLKILAEKNQLEPLIQQQLGESANIQ</sequence>
<dbReference type="Proteomes" id="UP000053237">
    <property type="component" value="Unassembled WGS sequence"/>
</dbReference>
<dbReference type="GO" id="GO:0005737">
    <property type="term" value="C:cytoplasm"/>
    <property type="evidence" value="ECO:0007669"/>
    <property type="project" value="TreeGrafter"/>
</dbReference>
<dbReference type="PANTHER" id="PTHR10589">
    <property type="entry name" value="UBIQUITIN CARBOXYL-TERMINAL HYDROLASE"/>
    <property type="match status" value="1"/>
</dbReference>
<evidence type="ECO:0000313" key="14">
    <source>
        <dbReference type="Proteomes" id="UP000053237"/>
    </source>
</evidence>
<accession>A0A024GQ27</accession>
<dbReference type="FunCoup" id="A0A024GQ27">
    <property type="interactions" value="489"/>
</dbReference>
<dbReference type="PRINTS" id="PR00707">
    <property type="entry name" value="UBCTHYDRLASE"/>
</dbReference>
<evidence type="ECO:0000256" key="1">
    <source>
        <dbReference type="ARBA" id="ARBA00000707"/>
    </source>
</evidence>
<name>A0A024GQ27_9STRA</name>
<reference evidence="13 14" key="1">
    <citation type="submission" date="2012-05" db="EMBL/GenBank/DDBJ databases">
        <title>Recombination and specialization in a pathogen metapopulation.</title>
        <authorList>
            <person name="Gardiner A."/>
            <person name="Kemen E."/>
            <person name="Schultz-Larsen T."/>
            <person name="MacLean D."/>
            <person name="Van Oosterhout C."/>
            <person name="Jones J.D.G."/>
        </authorList>
    </citation>
    <scope>NUCLEOTIDE SEQUENCE [LARGE SCALE GENOMIC DNA]</scope>
    <source>
        <strain evidence="13 14">Ac Nc2</strain>
    </source>
</reference>
<evidence type="ECO:0000256" key="6">
    <source>
        <dbReference type="ARBA" id="ARBA00022807"/>
    </source>
</evidence>
<keyword evidence="5 7" id="KW-0378">Hydrolase</keyword>
<evidence type="ECO:0000256" key="10">
    <source>
        <dbReference type="PROSITE-ProRule" id="PRU01393"/>
    </source>
</evidence>
<evidence type="ECO:0000256" key="5">
    <source>
        <dbReference type="ARBA" id="ARBA00022801"/>
    </source>
</evidence>
<comment type="caution">
    <text evidence="13">The sequence shown here is derived from an EMBL/GenBank/DDBJ whole genome shotgun (WGS) entry which is preliminary data.</text>
</comment>
<dbReference type="SUPFAM" id="SSF54001">
    <property type="entry name" value="Cysteine proteinases"/>
    <property type="match status" value="1"/>
</dbReference>
<feature type="site" description="Important for enzyme activity" evidence="9 10">
    <location>
        <position position="179"/>
    </location>
</feature>
<keyword evidence="4 7" id="KW-0833">Ubl conjugation pathway</keyword>
<dbReference type="InterPro" id="IPR036959">
    <property type="entry name" value="Peptidase_C12_UCH_sf"/>
</dbReference>
<dbReference type="CDD" id="cd09617">
    <property type="entry name" value="Peptidase_C12_UCH37_BAP1"/>
    <property type="match status" value="1"/>
</dbReference>
<dbReference type="InterPro" id="IPR001578">
    <property type="entry name" value="Peptidase_C12_UCH"/>
</dbReference>
<organism evidence="13 14">
    <name type="scientific">Albugo candida</name>
    <dbReference type="NCBI Taxonomy" id="65357"/>
    <lineage>
        <taxon>Eukaryota</taxon>
        <taxon>Sar</taxon>
        <taxon>Stramenopiles</taxon>
        <taxon>Oomycota</taxon>
        <taxon>Peronosporomycetes</taxon>
        <taxon>Albuginales</taxon>
        <taxon>Albuginaceae</taxon>
        <taxon>Albugo</taxon>
    </lineage>
</organism>
<dbReference type="Pfam" id="PF18031">
    <property type="entry name" value="UCH_C"/>
    <property type="match status" value="1"/>
</dbReference>
<proteinExistence type="inferred from homology"/>
<keyword evidence="6 7" id="KW-0788">Thiol protease</keyword>
<dbReference type="GO" id="GO:0006511">
    <property type="term" value="P:ubiquitin-dependent protein catabolic process"/>
    <property type="evidence" value="ECO:0007669"/>
    <property type="project" value="UniProtKB-UniRule"/>
</dbReference>
<dbReference type="InterPro" id="IPR038765">
    <property type="entry name" value="Papain-like_cys_pep_sf"/>
</dbReference>
<evidence type="ECO:0000256" key="11">
    <source>
        <dbReference type="RuleBase" id="RU361215"/>
    </source>
</evidence>
<evidence type="ECO:0000256" key="3">
    <source>
        <dbReference type="ARBA" id="ARBA00022670"/>
    </source>
</evidence>
<dbReference type="InParanoid" id="A0A024GQ27"/>
<evidence type="ECO:0000256" key="9">
    <source>
        <dbReference type="PIRSR" id="PIRSR038120-2"/>
    </source>
</evidence>
<dbReference type="PROSITE" id="PS52049">
    <property type="entry name" value="ULD"/>
    <property type="match status" value="1"/>
</dbReference>
<feature type="site" description="Transition state stabilizer" evidence="10">
    <location>
        <position position="83"/>
    </location>
</feature>
<evidence type="ECO:0000256" key="2">
    <source>
        <dbReference type="ARBA" id="ARBA00009326"/>
    </source>
</evidence>
<evidence type="ECO:0000256" key="7">
    <source>
        <dbReference type="PIRNR" id="PIRNR038120"/>
    </source>
</evidence>
<dbReference type="Gene3D" id="3.40.532.10">
    <property type="entry name" value="Peptidase C12, ubiquitin carboxyl-terminal hydrolase"/>
    <property type="match status" value="1"/>
</dbReference>
<dbReference type="Pfam" id="PF01088">
    <property type="entry name" value="Peptidase_C12"/>
    <property type="match status" value="1"/>
</dbReference>
<comment type="similarity">
    <text evidence="2 7 10 11">Belongs to the peptidase C12 family.</text>
</comment>
<gene>
    <name evidence="13" type="ORF">BN9_098590</name>
</gene>
<dbReference type="PANTHER" id="PTHR10589:SF16">
    <property type="entry name" value="UBIQUITIN CARBOXYL-TERMINAL HYDROLASE ISOZYME L5"/>
    <property type="match status" value="1"/>
</dbReference>
<evidence type="ECO:0000313" key="13">
    <source>
        <dbReference type="EMBL" id="CCI48671.1"/>
    </source>
</evidence>
<dbReference type="GO" id="GO:0004843">
    <property type="term" value="F:cysteine-type deubiquitinase activity"/>
    <property type="evidence" value="ECO:0007669"/>
    <property type="project" value="UniProtKB-UniRule"/>
</dbReference>
<dbReference type="STRING" id="65357.A0A024GQ27"/>
<feature type="active site" description="Nucleophile" evidence="8 10">
    <location>
        <position position="89"/>
    </location>
</feature>
<dbReference type="PIRSF" id="PIRSF038120">
    <property type="entry name" value="Ubiquitinyl_hydrolase_UCH37"/>
    <property type="match status" value="1"/>
</dbReference>
<feature type="active site" description="Proton donor" evidence="8 10">
    <location>
        <position position="164"/>
    </location>
</feature>